<dbReference type="Proteomes" id="UP000281474">
    <property type="component" value="Unassembled WGS sequence"/>
</dbReference>
<name>A0A3L8Q1Y3_9GAMM</name>
<sequence length="261" mass="28994">MFRGFIGATAQPQTSPSAGTTVSLSPTLNQFRNWMIENNFPMDDGLVAQLSRNPSLARLGDSNTVKQHLQSAVNPINQKLTLEEVVCLDAAQRFIASETQRATEFRSLAKATKLRVEPDFVKRVVNDERVNRLGSIEELQSELKAALQKGVALNSTQAALLSVCDRVYASGVKLGQKVDMRRVISAKSFLEQMKKDGVKVTQKHIAQIARLPNIKMDEESVENLISEAVADPSIELTHEHLVCLEAAKSIVYKHFFGRRSY</sequence>
<accession>A0A3L8Q1Y3</accession>
<evidence type="ECO:0000256" key="1">
    <source>
        <dbReference type="SAM" id="MobiDB-lite"/>
    </source>
</evidence>
<comment type="caution">
    <text evidence="2">The sequence shown here is derived from an EMBL/GenBank/DDBJ whole genome shotgun (WGS) entry which is preliminary data.</text>
</comment>
<reference evidence="2 3" key="1">
    <citation type="submission" date="2018-09" db="EMBL/GenBank/DDBJ databases">
        <title>Phylogeny of the Shewanellaceae, and recommendation for two new genera, Pseudoshewanella and Parashewanella.</title>
        <authorList>
            <person name="Wang G."/>
        </authorList>
    </citation>
    <scope>NUCLEOTIDE SEQUENCE [LARGE SCALE GENOMIC DNA]</scope>
    <source>
        <strain evidence="2 3">C51</strain>
    </source>
</reference>
<feature type="compositionally biased region" description="Polar residues" evidence="1">
    <location>
        <begin position="10"/>
        <end position="22"/>
    </location>
</feature>
<protein>
    <submittedName>
        <fullName evidence="2">Uncharacterized protein</fullName>
    </submittedName>
</protein>
<gene>
    <name evidence="2" type="ORF">D5018_01970</name>
</gene>
<dbReference type="EMBL" id="QZEI01000003">
    <property type="protein sequence ID" value="RLV61480.1"/>
    <property type="molecule type" value="Genomic_DNA"/>
</dbReference>
<dbReference type="RefSeq" id="WP_121837301.1">
    <property type="nucleotide sequence ID" value="NZ_ML014754.1"/>
</dbReference>
<feature type="region of interest" description="Disordered" evidence="1">
    <location>
        <begin position="1"/>
        <end position="22"/>
    </location>
</feature>
<evidence type="ECO:0000313" key="2">
    <source>
        <dbReference type="EMBL" id="RLV61480.1"/>
    </source>
</evidence>
<dbReference type="AlphaFoldDB" id="A0A3L8Q1Y3"/>
<keyword evidence="3" id="KW-1185">Reference proteome</keyword>
<proteinExistence type="predicted"/>
<evidence type="ECO:0000313" key="3">
    <source>
        <dbReference type="Proteomes" id="UP000281474"/>
    </source>
</evidence>
<organism evidence="2 3">
    <name type="scientific">Parashewanella curva</name>
    <dbReference type="NCBI Taxonomy" id="2338552"/>
    <lineage>
        <taxon>Bacteria</taxon>
        <taxon>Pseudomonadati</taxon>
        <taxon>Pseudomonadota</taxon>
        <taxon>Gammaproteobacteria</taxon>
        <taxon>Alteromonadales</taxon>
        <taxon>Shewanellaceae</taxon>
        <taxon>Parashewanella</taxon>
    </lineage>
</organism>